<organism evidence="3 4">
    <name type="scientific">Pseudidiomarina halophila</name>
    <dbReference type="NCBI Taxonomy" id="1449799"/>
    <lineage>
        <taxon>Bacteria</taxon>
        <taxon>Pseudomonadati</taxon>
        <taxon>Pseudomonadota</taxon>
        <taxon>Gammaproteobacteria</taxon>
        <taxon>Alteromonadales</taxon>
        <taxon>Idiomarinaceae</taxon>
        <taxon>Pseudidiomarina</taxon>
    </lineage>
</organism>
<evidence type="ECO:0000256" key="1">
    <source>
        <dbReference type="PROSITE-ProRule" id="PRU00409"/>
    </source>
</evidence>
<evidence type="ECO:0000313" key="4">
    <source>
        <dbReference type="Proteomes" id="UP000287198"/>
    </source>
</evidence>
<dbReference type="InterPro" id="IPR004344">
    <property type="entry name" value="TTL/TTLL_fam"/>
</dbReference>
<dbReference type="InterPro" id="IPR011761">
    <property type="entry name" value="ATP-grasp"/>
</dbReference>
<dbReference type="GO" id="GO:0005524">
    <property type="term" value="F:ATP binding"/>
    <property type="evidence" value="ECO:0007669"/>
    <property type="project" value="UniProtKB-UniRule"/>
</dbReference>
<dbReference type="AlphaFoldDB" id="A0A432XWH2"/>
<protein>
    <recommendedName>
        <fullName evidence="2">ATP-grasp domain-containing protein</fullName>
    </recommendedName>
</protein>
<keyword evidence="4" id="KW-1185">Reference proteome</keyword>
<evidence type="ECO:0000313" key="3">
    <source>
        <dbReference type="EMBL" id="RUO53070.1"/>
    </source>
</evidence>
<sequence length="304" mass="35211">MHVSPEIITNRASSNIQAAFKQVSGKLLPYRHLRPFSYWDNYYGVNPQITSEHFQLLDYKTIQRFENKGYIAKRVDELGITDVFPRSYFSVADALASRTKADAIWFVKPTHMTGGRGITCHTNESLKSLELPKFHFIQEQVDEIELYEGRKYTARAYVFIHDKKLYVFDDGFVMIHGTPYNDKSIDFATQVDHRGYHQPDSPIKMKRITELPDADKKLSSIQQQLRKLKPVLDEMIAMSSPIHYGLLGIDLLFKRMNSAFFIELNSKSNFVHTELINNSLNTPFFTSILTSLYTHEKDSRLTQI</sequence>
<accession>A0A432XWH2</accession>
<evidence type="ECO:0000259" key="2">
    <source>
        <dbReference type="PROSITE" id="PS50975"/>
    </source>
</evidence>
<proteinExistence type="predicted"/>
<dbReference type="EMBL" id="PIPW01000002">
    <property type="protein sequence ID" value="RUO53070.1"/>
    <property type="molecule type" value="Genomic_DNA"/>
</dbReference>
<dbReference type="GO" id="GO:0046872">
    <property type="term" value="F:metal ion binding"/>
    <property type="evidence" value="ECO:0007669"/>
    <property type="project" value="InterPro"/>
</dbReference>
<dbReference type="PROSITE" id="PS50975">
    <property type="entry name" value="ATP_GRASP"/>
    <property type="match status" value="1"/>
</dbReference>
<comment type="caution">
    <text evidence="3">The sequence shown here is derived from an EMBL/GenBank/DDBJ whole genome shotgun (WGS) entry which is preliminary data.</text>
</comment>
<dbReference type="SUPFAM" id="SSF56059">
    <property type="entry name" value="Glutathione synthetase ATP-binding domain-like"/>
    <property type="match status" value="1"/>
</dbReference>
<dbReference type="Proteomes" id="UP000287198">
    <property type="component" value="Unassembled WGS sequence"/>
</dbReference>
<feature type="domain" description="ATP-grasp" evidence="2">
    <location>
        <begin position="72"/>
        <end position="293"/>
    </location>
</feature>
<name>A0A432XWH2_9GAMM</name>
<keyword evidence="1" id="KW-0067">ATP-binding</keyword>
<gene>
    <name evidence="3" type="ORF">CWI69_08575</name>
</gene>
<dbReference type="Pfam" id="PF03133">
    <property type="entry name" value="TTL"/>
    <property type="match status" value="1"/>
</dbReference>
<keyword evidence="1" id="KW-0547">Nucleotide-binding</keyword>
<reference evidence="4" key="1">
    <citation type="journal article" date="2018" name="Front. Microbiol.">
        <title>Genome-Based Analysis Reveals the Taxonomy and Diversity of the Family Idiomarinaceae.</title>
        <authorList>
            <person name="Liu Y."/>
            <person name="Lai Q."/>
            <person name="Shao Z."/>
        </authorList>
    </citation>
    <scope>NUCLEOTIDE SEQUENCE [LARGE SCALE GENOMIC DNA]</scope>
    <source>
        <strain evidence="4">BH195</strain>
    </source>
</reference>
<dbReference type="RefSeq" id="WP_241971080.1">
    <property type="nucleotide sequence ID" value="NZ_JBHLTZ010000012.1"/>
</dbReference>
<dbReference type="Gene3D" id="3.30.470.20">
    <property type="entry name" value="ATP-grasp fold, B domain"/>
    <property type="match status" value="1"/>
</dbReference>